<reference evidence="1" key="1">
    <citation type="submission" date="2022-11" db="EMBL/GenBank/DDBJ databases">
        <title>Genome Sequence of Boeremia exigua.</title>
        <authorList>
            <person name="Buettner E."/>
        </authorList>
    </citation>
    <scope>NUCLEOTIDE SEQUENCE</scope>
    <source>
        <strain evidence="1">CU02</strain>
    </source>
</reference>
<evidence type="ECO:0000313" key="1">
    <source>
        <dbReference type="EMBL" id="KAJ8116010.1"/>
    </source>
</evidence>
<organism evidence="1 2">
    <name type="scientific">Boeremia exigua</name>
    <dbReference type="NCBI Taxonomy" id="749465"/>
    <lineage>
        <taxon>Eukaryota</taxon>
        <taxon>Fungi</taxon>
        <taxon>Dikarya</taxon>
        <taxon>Ascomycota</taxon>
        <taxon>Pezizomycotina</taxon>
        <taxon>Dothideomycetes</taxon>
        <taxon>Pleosporomycetidae</taxon>
        <taxon>Pleosporales</taxon>
        <taxon>Pleosporineae</taxon>
        <taxon>Didymellaceae</taxon>
        <taxon>Boeremia</taxon>
    </lineage>
</organism>
<dbReference type="Proteomes" id="UP001153331">
    <property type="component" value="Unassembled WGS sequence"/>
</dbReference>
<name>A0ACC2ILD4_9PLEO</name>
<gene>
    <name evidence="1" type="ORF">OPT61_g2469</name>
</gene>
<proteinExistence type="predicted"/>
<dbReference type="EMBL" id="JAPHNI010000112">
    <property type="protein sequence ID" value="KAJ8116010.1"/>
    <property type="molecule type" value="Genomic_DNA"/>
</dbReference>
<comment type="caution">
    <text evidence="1">The sequence shown here is derived from an EMBL/GenBank/DDBJ whole genome shotgun (WGS) entry which is preliminary data.</text>
</comment>
<protein>
    <submittedName>
        <fullName evidence="1">Uncharacterized protein</fullName>
    </submittedName>
</protein>
<sequence>MEPDAVDLDMGDGSPYGAGSPNTSLAVQEWIDESNDPFSNHFAHSMPYDLPPDLSFDPTTELTLQYPGEQAAHHSQTPPATPRFDPTALLNPKSAPKRPAASETSEGSYTEPASAGQLSLVERLHNVQERAASPAKRAKTVEEQQRKKTSSHSAHTGGGSSLDLNNGGQTPVPLPTQVDLTMSDDEEEIEVVQDNMSQMICIGKVEQTYIMMHTVPFPDAKKYIGNHGALGRIKVAFRRAGQRSDITILVTDAAGKEFGKVDVKTANALVPLMDSAKSNGLMWVAWTDPRKRQGGEPTAPGSPHHALIAMSVQLYCPRRHAHAIGKYLKNKNTKLTRPQWEADKYDYFNPQTQEAATRVQLQQPSFGPHANMHAGYSSASHSSNYVLRSVDEIRDDVQNVFDSVVGSSEEVPTREPSSHIKTELYPHQKQALHFMWNREQEHAGEQADKADPLWKPRYLDNGRKKYIHVITGEEQEERGKSCRGGILADEMGLGKTLSILSLVADDSSTRDAQAFAAKKPPRNPEGTPAIQPLFNSRATLLVCPLSTMTNWKEQMKDHFPAGSALKWTRYHGSERFEMQPGELADHDIVVTTYHIVAKDMLDRKRALPYINWFRIVLDEAHTIRNPTAQSRATIALPGQRRWAVTGTPVQNRLEDLGALFNFIKLRPFDTTYGFNLYILSPFKAADPEVVPKLQLLVSTVTIRRTKEIIKNEVPKRTDMTVRLKFSKAEQQLHDWFEKDTQRKVNAVTTGDKMGGHSYARILTAILNLRLICAHGRDLLNEEALKTTDGMTSEQPVEIDDEEEDLPSLTRQQAYEMLDMLGQTSADLCAYCHKSVFNDVDTDDENEDGEPPNLIGHMTSCYHVVCPKHTRKLRTDFGNNRDDNGMVRCHFCEDRIKPSLFELNRIDYQDFCDEREKMRRDPKLSKKINSYAGPHTKTQALLNDLQEFHHWSANNPDERPIKSVVFSSWTTHLDLIEIALKNHSHVYVRLDGRMSRDARDKSMRVFREDPSVRVMLVSIGAGGLGLNLTTANKVFMMEPQFNPAAEAQAVDRVHRLGQDREVTIKRFIMEKSFEEKMLLLQNKKKALADLTMAREKRNKGEDSRRRLEELRSLFNWISPAWPSELEYTWRAWLTTSRIVRIVRTKWAVQVEGLQERPQNKNNNQSKDKDSLIHGTGARAVIPHNKFESNPAVAKPMSGPCGPYRPIASFGSDVGEAPATNCGAGRADASAVWLRVSRKVDRQTHNISYLAYATPWLLKSQPSKDHTIGISGPRKQRKRIRQGSRREHHTSTILDHFNDEHWQPAETMINTKTRRLSSLAMSATKLVAATTGRSTKTGLLETDMPYAHASYSSLPVEG</sequence>
<keyword evidence="2" id="KW-1185">Reference proteome</keyword>
<evidence type="ECO:0000313" key="2">
    <source>
        <dbReference type="Proteomes" id="UP001153331"/>
    </source>
</evidence>
<accession>A0ACC2ILD4</accession>